<evidence type="ECO:0008006" key="4">
    <source>
        <dbReference type="Google" id="ProtNLM"/>
    </source>
</evidence>
<comment type="caution">
    <text evidence="2">The sequence shown here is derived from an EMBL/GenBank/DDBJ whole genome shotgun (WGS) entry which is preliminary data.</text>
</comment>
<evidence type="ECO:0000256" key="1">
    <source>
        <dbReference type="ARBA" id="ARBA00022649"/>
    </source>
</evidence>
<accession>A0A3N0VK27</accession>
<dbReference type="InterPro" id="IPR009956">
    <property type="entry name" value="Post-segregation_anti-tox_CcdA"/>
</dbReference>
<reference evidence="2 3" key="1">
    <citation type="submission" date="2018-10" db="EMBL/GenBank/DDBJ databases">
        <authorList>
            <person name="Chen W.-M."/>
        </authorList>
    </citation>
    <scope>NUCLEOTIDE SEQUENCE [LARGE SCALE GENOMIC DNA]</scope>
    <source>
        <strain evidence="2 3">THS-13</strain>
    </source>
</reference>
<proteinExistence type="predicted"/>
<sequence length="120" mass="13403">MRPPCADNGCALPCASFPRRHSLPRTYKRNAAAGVQIAEKQAPEYAAGKRRLNVSVSAKLIERARAEGLNLSSVLEESLTERLRKAEGERWLAENAEAIAHYNARIEKDGLWHKGLTPYY</sequence>
<gene>
    <name evidence="2" type="ORF">ED208_00805</name>
</gene>
<dbReference type="InParanoid" id="A0A3N0VK27"/>
<name>A0A3N0VK27_9GAMM</name>
<keyword evidence="3" id="KW-1185">Reference proteome</keyword>
<dbReference type="Pfam" id="PF07362">
    <property type="entry name" value="CcdA"/>
    <property type="match status" value="1"/>
</dbReference>
<evidence type="ECO:0000313" key="2">
    <source>
        <dbReference type="EMBL" id="ROH93107.1"/>
    </source>
</evidence>
<evidence type="ECO:0000313" key="3">
    <source>
        <dbReference type="Proteomes" id="UP000282106"/>
    </source>
</evidence>
<dbReference type="EMBL" id="RJVO01000001">
    <property type="protein sequence ID" value="ROH93107.1"/>
    <property type="molecule type" value="Genomic_DNA"/>
</dbReference>
<dbReference type="Proteomes" id="UP000282106">
    <property type="component" value="Unassembled WGS sequence"/>
</dbReference>
<protein>
    <recommendedName>
        <fullName evidence="4">Acetoacetyl-CoA synthase</fullName>
    </recommendedName>
</protein>
<keyword evidence="1" id="KW-1277">Toxin-antitoxin system</keyword>
<organism evidence="2 3">
    <name type="scientific">Stagnimonas aquatica</name>
    <dbReference type="NCBI Taxonomy" id="2689987"/>
    <lineage>
        <taxon>Bacteria</taxon>
        <taxon>Pseudomonadati</taxon>
        <taxon>Pseudomonadota</taxon>
        <taxon>Gammaproteobacteria</taxon>
        <taxon>Nevskiales</taxon>
        <taxon>Nevskiaceae</taxon>
        <taxon>Stagnimonas</taxon>
    </lineage>
</organism>
<dbReference type="AlphaFoldDB" id="A0A3N0VK27"/>